<dbReference type="AlphaFoldDB" id="A0A1L9RNV9"/>
<dbReference type="Gene3D" id="1.10.10.1200">
    <property type="entry name" value="MAGE homology domain, winged helix WH1 motif"/>
    <property type="match status" value="1"/>
</dbReference>
<dbReference type="OrthoDB" id="205198at2759"/>
<dbReference type="PANTHER" id="PTHR11736">
    <property type="entry name" value="MELANOMA-ASSOCIATED ANTIGEN MAGE ANTIGEN"/>
    <property type="match status" value="1"/>
</dbReference>
<sequence length="344" mass="38106">MQQADADPSDDNPSPSTQGASESARRRRRRTEETAIANPNSGESEDSDDGGDGETHAPSSADVMVKKMVRLALASEYSRGVIRRTDISAKVLGEQGSRQFKGVFEAAQKVLRGKFGMQMVELPGKEKVTISQRRAAQKVEKPSSSNKTWIVTSTLPPKYRTPEILPPTKAPMESSLTGLYTFIIAVILLNGGSLPEAKLERYLKRTNSDTFTPVDRTDRFLQRLCKEGYLVRNREMDGGDEVIEYMVGPRGKVEVGPQGVAGLVREVFGRQDAVDDSSDLTPAEQEKTEEFENRLARSLGIKRYQKQDEDEGGDEGGSRSTQSQRGQSRQRPADEEEEEEEESD</sequence>
<feature type="region of interest" description="Disordered" evidence="1">
    <location>
        <begin position="1"/>
        <end position="62"/>
    </location>
</feature>
<protein>
    <recommendedName>
        <fullName evidence="2">MAGE domain-containing protein</fullName>
    </recommendedName>
</protein>
<evidence type="ECO:0000313" key="4">
    <source>
        <dbReference type="Proteomes" id="UP000184383"/>
    </source>
</evidence>
<dbReference type="STRING" id="1073089.A0A1L9RNV9"/>
<accession>A0A1L9RNV9</accession>
<dbReference type="Pfam" id="PF01454">
    <property type="entry name" value="MAGE"/>
    <property type="match status" value="1"/>
</dbReference>
<evidence type="ECO:0000256" key="1">
    <source>
        <dbReference type="SAM" id="MobiDB-lite"/>
    </source>
</evidence>
<feature type="compositionally biased region" description="Low complexity" evidence="1">
    <location>
        <begin position="318"/>
        <end position="330"/>
    </location>
</feature>
<gene>
    <name evidence="3" type="ORF">ASPWEDRAFT_108469</name>
</gene>
<keyword evidence="4" id="KW-1185">Reference proteome</keyword>
<dbReference type="GO" id="GO:0005634">
    <property type="term" value="C:nucleus"/>
    <property type="evidence" value="ECO:0007669"/>
    <property type="project" value="TreeGrafter"/>
</dbReference>
<proteinExistence type="predicted"/>
<feature type="compositionally biased region" description="Acidic residues" evidence="1">
    <location>
        <begin position="43"/>
        <end position="52"/>
    </location>
</feature>
<feature type="domain" description="MAGE" evidence="2">
    <location>
        <begin position="68"/>
        <end position="260"/>
    </location>
</feature>
<dbReference type="GO" id="GO:0006281">
    <property type="term" value="P:DNA repair"/>
    <property type="evidence" value="ECO:0007669"/>
    <property type="project" value="TreeGrafter"/>
</dbReference>
<reference evidence="4" key="1">
    <citation type="journal article" date="2017" name="Genome Biol.">
        <title>Comparative genomics reveals high biological diversity and specific adaptations in the industrially and medically important fungal genus Aspergillus.</title>
        <authorList>
            <person name="de Vries R.P."/>
            <person name="Riley R."/>
            <person name="Wiebenga A."/>
            <person name="Aguilar-Osorio G."/>
            <person name="Amillis S."/>
            <person name="Uchima C.A."/>
            <person name="Anderluh G."/>
            <person name="Asadollahi M."/>
            <person name="Askin M."/>
            <person name="Barry K."/>
            <person name="Battaglia E."/>
            <person name="Bayram O."/>
            <person name="Benocci T."/>
            <person name="Braus-Stromeyer S.A."/>
            <person name="Caldana C."/>
            <person name="Canovas D."/>
            <person name="Cerqueira G.C."/>
            <person name="Chen F."/>
            <person name="Chen W."/>
            <person name="Choi C."/>
            <person name="Clum A."/>
            <person name="Dos Santos R.A."/>
            <person name="Damasio A.R."/>
            <person name="Diallinas G."/>
            <person name="Emri T."/>
            <person name="Fekete E."/>
            <person name="Flipphi M."/>
            <person name="Freyberg S."/>
            <person name="Gallo A."/>
            <person name="Gournas C."/>
            <person name="Habgood R."/>
            <person name="Hainaut M."/>
            <person name="Harispe M.L."/>
            <person name="Henrissat B."/>
            <person name="Hilden K.S."/>
            <person name="Hope R."/>
            <person name="Hossain A."/>
            <person name="Karabika E."/>
            <person name="Karaffa L."/>
            <person name="Karanyi Z."/>
            <person name="Krasevec N."/>
            <person name="Kuo A."/>
            <person name="Kusch H."/>
            <person name="LaButti K."/>
            <person name="Lagendijk E.L."/>
            <person name="Lapidus A."/>
            <person name="Levasseur A."/>
            <person name="Lindquist E."/>
            <person name="Lipzen A."/>
            <person name="Logrieco A.F."/>
            <person name="MacCabe A."/>
            <person name="Maekelae M.R."/>
            <person name="Malavazi I."/>
            <person name="Melin P."/>
            <person name="Meyer V."/>
            <person name="Mielnichuk N."/>
            <person name="Miskei M."/>
            <person name="Molnar A.P."/>
            <person name="Mule G."/>
            <person name="Ngan C.Y."/>
            <person name="Orejas M."/>
            <person name="Orosz E."/>
            <person name="Ouedraogo J.P."/>
            <person name="Overkamp K.M."/>
            <person name="Park H.-S."/>
            <person name="Perrone G."/>
            <person name="Piumi F."/>
            <person name="Punt P.J."/>
            <person name="Ram A.F."/>
            <person name="Ramon A."/>
            <person name="Rauscher S."/>
            <person name="Record E."/>
            <person name="Riano-Pachon D.M."/>
            <person name="Robert V."/>
            <person name="Roehrig J."/>
            <person name="Ruller R."/>
            <person name="Salamov A."/>
            <person name="Salih N.S."/>
            <person name="Samson R.A."/>
            <person name="Sandor E."/>
            <person name="Sanguinetti M."/>
            <person name="Schuetze T."/>
            <person name="Sepcic K."/>
            <person name="Shelest E."/>
            <person name="Sherlock G."/>
            <person name="Sophianopoulou V."/>
            <person name="Squina F.M."/>
            <person name="Sun H."/>
            <person name="Susca A."/>
            <person name="Todd R.B."/>
            <person name="Tsang A."/>
            <person name="Unkles S.E."/>
            <person name="van de Wiele N."/>
            <person name="van Rossen-Uffink D."/>
            <person name="Oliveira J.V."/>
            <person name="Vesth T.C."/>
            <person name="Visser J."/>
            <person name="Yu J.-H."/>
            <person name="Zhou M."/>
            <person name="Andersen M.R."/>
            <person name="Archer D.B."/>
            <person name="Baker S.E."/>
            <person name="Benoit I."/>
            <person name="Brakhage A.A."/>
            <person name="Braus G.H."/>
            <person name="Fischer R."/>
            <person name="Frisvad J.C."/>
            <person name="Goldman G.H."/>
            <person name="Houbraken J."/>
            <person name="Oakley B."/>
            <person name="Pocsi I."/>
            <person name="Scazzocchio C."/>
            <person name="Seiboth B."/>
            <person name="vanKuyk P.A."/>
            <person name="Wortman J."/>
            <person name="Dyer P.S."/>
            <person name="Grigoriev I.V."/>
        </authorList>
    </citation>
    <scope>NUCLEOTIDE SEQUENCE [LARGE SCALE GENOMIC DNA]</scope>
    <source>
        <strain evidence="4">DTO 134E9</strain>
    </source>
</reference>
<evidence type="ECO:0000259" key="2">
    <source>
        <dbReference type="SMART" id="SM01373"/>
    </source>
</evidence>
<dbReference type="EMBL" id="KV878211">
    <property type="protein sequence ID" value="OJJ36630.1"/>
    <property type="molecule type" value="Genomic_DNA"/>
</dbReference>
<dbReference type="SMART" id="SM01373">
    <property type="entry name" value="MAGE"/>
    <property type="match status" value="1"/>
</dbReference>
<dbReference type="VEuPathDB" id="FungiDB:ASPWEDRAFT_108469"/>
<dbReference type="RefSeq" id="XP_040690306.1">
    <property type="nucleotide sequence ID" value="XM_040827995.1"/>
</dbReference>
<dbReference type="PANTHER" id="PTHR11736:SF14">
    <property type="entry name" value="NSE3 HOMOLOG, SMC5-SMC6 COMPLEX COMPONENT"/>
    <property type="match status" value="1"/>
</dbReference>
<feature type="compositionally biased region" description="Basic and acidic residues" evidence="1">
    <location>
        <begin position="284"/>
        <end position="295"/>
    </location>
</feature>
<feature type="region of interest" description="Disordered" evidence="1">
    <location>
        <begin position="274"/>
        <end position="344"/>
    </location>
</feature>
<dbReference type="InterPro" id="IPR041899">
    <property type="entry name" value="MAGE_WH2"/>
</dbReference>
<name>A0A1L9RNV9_ASPWE</name>
<dbReference type="Gene3D" id="1.10.10.1210">
    <property type="entry name" value="MAGE homology domain, winged helix WH2 motif"/>
    <property type="match status" value="1"/>
</dbReference>
<dbReference type="InterPro" id="IPR002190">
    <property type="entry name" value="MHD_dom"/>
</dbReference>
<dbReference type="InterPro" id="IPR041898">
    <property type="entry name" value="MAGE_WH1"/>
</dbReference>
<organism evidence="3 4">
    <name type="scientific">Aspergillus wentii DTO 134E9</name>
    <dbReference type="NCBI Taxonomy" id="1073089"/>
    <lineage>
        <taxon>Eukaryota</taxon>
        <taxon>Fungi</taxon>
        <taxon>Dikarya</taxon>
        <taxon>Ascomycota</taxon>
        <taxon>Pezizomycotina</taxon>
        <taxon>Eurotiomycetes</taxon>
        <taxon>Eurotiomycetidae</taxon>
        <taxon>Eurotiales</taxon>
        <taxon>Aspergillaceae</taxon>
        <taxon>Aspergillus</taxon>
        <taxon>Aspergillus subgen. Cremei</taxon>
    </lineage>
</organism>
<dbReference type="GeneID" id="63743843"/>
<feature type="compositionally biased region" description="Low complexity" evidence="1">
    <location>
        <begin position="11"/>
        <end position="22"/>
    </location>
</feature>
<evidence type="ECO:0000313" key="3">
    <source>
        <dbReference type="EMBL" id="OJJ36630.1"/>
    </source>
</evidence>
<dbReference type="InterPro" id="IPR037445">
    <property type="entry name" value="MAGE"/>
</dbReference>
<dbReference type="Proteomes" id="UP000184383">
    <property type="component" value="Unassembled WGS sequence"/>
</dbReference>
<feature type="compositionally biased region" description="Acidic residues" evidence="1">
    <location>
        <begin position="334"/>
        <end position="344"/>
    </location>
</feature>